<dbReference type="EMBL" id="VFOR01000001">
    <property type="protein sequence ID" value="TQL62742.1"/>
    <property type="molecule type" value="Genomic_DNA"/>
</dbReference>
<dbReference type="Proteomes" id="UP000316196">
    <property type="component" value="Unassembled WGS sequence"/>
</dbReference>
<evidence type="ECO:0000313" key="10">
    <source>
        <dbReference type="Proteomes" id="UP000316196"/>
    </source>
</evidence>
<dbReference type="NCBIfam" id="TIGR03814">
    <property type="entry name" value="Gln_ase"/>
    <property type="match status" value="1"/>
</dbReference>
<evidence type="ECO:0000256" key="4">
    <source>
        <dbReference type="ARBA" id="ARBA00022801"/>
    </source>
</evidence>
<dbReference type="Gene3D" id="3.40.710.10">
    <property type="entry name" value="DD-peptidase/beta-lactamase superfamily"/>
    <property type="match status" value="1"/>
</dbReference>
<feature type="domain" description="STAS" evidence="8">
    <location>
        <begin position="316"/>
        <end position="400"/>
    </location>
</feature>
<keyword evidence="10" id="KW-1185">Reference proteome</keyword>
<dbReference type="GO" id="GO:0006543">
    <property type="term" value="P:L-glutamine catabolic process"/>
    <property type="evidence" value="ECO:0007669"/>
    <property type="project" value="TreeGrafter"/>
</dbReference>
<comment type="subunit">
    <text evidence="2 7">Homotetramer.</text>
</comment>
<feature type="binding site" evidence="7">
    <location>
        <position position="166"/>
    </location>
    <ligand>
        <name>substrate</name>
    </ligand>
</feature>
<evidence type="ECO:0000256" key="7">
    <source>
        <dbReference type="HAMAP-Rule" id="MF_00313"/>
    </source>
</evidence>
<dbReference type="EC" id="3.5.1.2" evidence="3 7"/>
<organism evidence="9 10">
    <name type="scientific">Propioniferax innocua</name>
    <dbReference type="NCBI Taxonomy" id="1753"/>
    <lineage>
        <taxon>Bacteria</taxon>
        <taxon>Bacillati</taxon>
        <taxon>Actinomycetota</taxon>
        <taxon>Actinomycetes</taxon>
        <taxon>Propionibacteriales</taxon>
        <taxon>Propionibacteriaceae</taxon>
        <taxon>Propioniferax</taxon>
    </lineage>
</organism>
<dbReference type="PANTHER" id="PTHR12544:SF29">
    <property type="entry name" value="GLUTAMINASE"/>
    <property type="match status" value="1"/>
</dbReference>
<feature type="binding site" evidence="7">
    <location>
        <position position="159"/>
    </location>
    <ligand>
        <name>substrate</name>
    </ligand>
</feature>
<dbReference type="PANTHER" id="PTHR12544">
    <property type="entry name" value="GLUTAMINASE"/>
    <property type="match status" value="1"/>
</dbReference>
<evidence type="ECO:0000313" key="9">
    <source>
        <dbReference type="EMBL" id="TQL62742.1"/>
    </source>
</evidence>
<dbReference type="SUPFAM" id="SSF56601">
    <property type="entry name" value="beta-lactamase/transpeptidase-like"/>
    <property type="match status" value="1"/>
</dbReference>
<feature type="binding site" evidence="7">
    <location>
        <position position="242"/>
    </location>
    <ligand>
        <name>substrate</name>
    </ligand>
</feature>
<dbReference type="FunFam" id="3.40.710.10:FF:000005">
    <property type="entry name" value="Glutaminase"/>
    <property type="match status" value="1"/>
</dbReference>
<reference evidence="9 10" key="1">
    <citation type="submission" date="2019-06" db="EMBL/GenBank/DDBJ databases">
        <title>Sequencing the genomes of 1000 actinobacteria strains.</title>
        <authorList>
            <person name="Klenk H.-P."/>
        </authorList>
    </citation>
    <scope>NUCLEOTIDE SEQUENCE [LARGE SCALE GENOMIC DNA]</scope>
    <source>
        <strain evidence="9 10">DSM 8251</strain>
    </source>
</reference>
<evidence type="ECO:0000259" key="8">
    <source>
        <dbReference type="PROSITE" id="PS50801"/>
    </source>
</evidence>
<keyword evidence="4 7" id="KW-0378">Hydrolase</keyword>
<dbReference type="PROSITE" id="PS50801">
    <property type="entry name" value="STAS"/>
    <property type="match status" value="1"/>
</dbReference>
<dbReference type="InterPro" id="IPR015868">
    <property type="entry name" value="Glutaminase"/>
</dbReference>
<feature type="binding site" evidence="7">
    <location>
        <position position="190"/>
    </location>
    <ligand>
        <name>substrate</name>
    </ligand>
</feature>
<evidence type="ECO:0000256" key="5">
    <source>
        <dbReference type="ARBA" id="ARBA00049534"/>
    </source>
</evidence>
<dbReference type="SUPFAM" id="SSF52091">
    <property type="entry name" value="SpoIIaa-like"/>
    <property type="match status" value="1"/>
</dbReference>
<dbReference type="GO" id="GO:0004359">
    <property type="term" value="F:glutaminase activity"/>
    <property type="evidence" value="ECO:0007669"/>
    <property type="project" value="UniProtKB-UniRule"/>
</dbReference>
<feature type="binding site" evidence="7">
    <location>
        <position position="64"/>
    </location>
    <ligand>
        <name>substrate</name>
    </ligand>
</feature>
<dbReference type="AlphaFoldDB" id="A0A542ZQV9"/>
<evidence type="ECO:0000256" key="2">
    <source>
        <dbReference type="ARBA" id="ARBA00011881"/>
    </source>
</evidence>
<evidence type="ECO:0000256" key="6">
    <source>
        <dbReference type="ARBA" id="ARBA00070405"/>
    </source>
</evidence>
<name>A0A542ZQV9_9ACTN</name>
<accession>A0A542ZQV9</accession>
<evidence type="ECO:0000256" key="3">
    <source>
        <dbReference type="ARBA" id="ARBA00012918"/>
    </source>
</evidence>
<feature type="binding site" evidence="7">
    <location>
        <position position="113"/>
    </location>
    <ligand>
        <name>substrate</name>
    </ligand>
</feature>
<protein>
    <recommendedName>
        <fullName evidence="6 7">Glutaminase</fullName>
        <ecNumber evidence="3 7">3.5.1.2</ecNumber>
    </recommendedName>
</protein>
<comment type="similarity">
    <text evidence="1 7">Belongs to the glutaminase family.</text>
</comment>
<gene>
    <name evidence="7" type="primary">glsA</name>
    <name evidence="9" type="ORF">FB460_0531</name>
</gene>
<dbReference type="RefSeq" id="WP_142092547.1">
    <property type="nucleotide sequence ID" value="NZ_BAAAMD010000001.1"/>
</dbReference>
<evidence type="ECO:0000256" key="1">
    <source>
        <dbReference type="ARBA" id="ARBA00011076"/>
    </source>
</evidence>
<dbReference type="Gene3D" id="3.30.750.24">
    <property type="entry name" value="STAS domain"/>
    <property type="match status" value="1"/>
</dbReference>
<keyword evidence="7" id="KW-0007">Acetylation</keyword>
<dbReference type="GO" id="GO:0006537">
    <property type="term" value="P:glutamate biosynthetic process"/>
    <property type="evidence" value="ECO:0007669"/>
    <property type="project" value="TreeGrafter"/>
</dbReference>
<proteinExistence type="inferred from homology"/>
<dbReference type="OrthoDB" id="9788822at2"/>
<dbReference type="InterPro" id="IPR002645">
    <property type="entry name" value="STAS_dom"/>
</dbReference>
<dbReference type="InterPro" id="IPR012338">
    <property type="entry name" value="Beta-lactam/transpept-like"/>
</dbReference>
<feature type="binding site" evidence="7">
    <location>
        <position position="260"/>
    </location>
    <ligand>
        <name>substrate</name>
    </ligand>
</feature>
<dbReference type="InterPro" id="IPR036513">
    <property type="entry name" value="STAS_dom_sf"/>
</dbReference>
<dbReference type="HAMAP" id="MF_00313">
    <property type="entry name" value="Glutaminase"/>
    <property type="match status" value="1"/>
</dbReference>
<dbReference type="Pfam" id="PF04960">
    <property type="entry name" value="Glutaminase"/>
    <property type="match status" value="1"/>
</dbReference>
<sequence>MRTPVFDLLDQLVDSCQDNRDGQVAQYIPELADADPEKLALALCTPDGRVYTSGDAEHEFTMQSISKPFTYALALRDRGLDRVLQSVDVEPSGNAFNEISLDSRGRAKNPMINIGAITTYALAGDDDMTAGDRLEHVLDGLSQFAGRELSVAEDVYQSELSTGWRNLALAALMKGNDLLVGEPQDAMHGYTRACAINVDARDVAVMGMTLATGGVNPLTKKRVIPQWVARQVLSVMTTCGMYDSAGDWLSRVGIPAKSGVSGGVLGALPGQVGIGAFSPRLDRFGNSVRGVKIYERLSHQLGLHIMNTPAPSIEAVGQRSHTSDGYRLIDLQGRLTFATAEMALRHFQAIPPGRDDVVVDFSLVPAIPRVGAIMILEGLRRLRADGHAVILVDPHGRVEQHEEADETIATRIVDALDDV</sequence>
<comment type="caution">
    <text evidence="9">The sequence shown here is derived from an EMBL/GenBank/DDBJ whole genome shotgun (WGS) entry which is preliminary data.</text>
</comment>
<comment type="catalytic activity">
    <reaction evidence="5 7">
        <text>L-glutamine + H2O = L-glutamate + NH4(+)</text>
        <dbReference type="Rhea" id="RHEA:15889"/>
        <dbReference type="ChEBI" id="CHEBI:15377"/>
        <dbReference type="ChEBI" id="CHEBI:28938"/>
        <dbReference type="ChEBI" id="CHEBI:29985"/>
        <dbReference type="ChEBI" id="CHEBI:58359"/>
        <dbReference type="EC" id="3.5.1.2"/>
    </reaction>
</comment>